<dbReference type="Pfam" id="PF00753">
    <property type="entry name" value="Lactamase_B"/>
    <property type="match status" value="1"/>
</dbReference>
<keyword evidence="3" id="KW-1185">Reference proteome</keyword>
<accession>A0ABW1WK10</accession>
<name>A0ABW1WK10_9HYPH</name>
<dbReference type="EMBL" id="JBHSTT010000016">
    <property type="protein sequence ID" value="MFC6388716.1"/>
    <property type="molecule type" value="Genomic_DNA"/>
</dbReference>
<evidence type="ECO:0000259" key="1">
    <source>
        <dbReference type="Pfam" id="PF00753"/>
    </source>
</evidence>
<comment type="caution">
    <text evidence="2">The sequence shown here is derived from an EMBL/GenBank/DDBJ whole genome shotgun (WGS) entry which is preliminary data.</text>
</comment>
<reference evidence="3" key="1">
    <citation type="journal article" date="2019" name="Int. J. Syst. Evol. Microbiol.">
        <title>The Global Catalogue of Microorganisms (GCM) 10K type strain sequencing project: providing services to taxonomists for standard genome sequencing and annotation.</title>
        <authorList>
            <consortium name="The Broad Institute Genomics Platform"/>
            <consortium name="The Broad Institute Genome Sequencing Center for Infectious Disease"/>
            <person name="Wu L."/>
            <person name="Ma J."/>
        </authorList>
    </citation>
    <scope>NUCLEOTIDE SEQUENCE [LARGE SCALE GENOMIC DNA]</scope>
    <source>
        <strain evidence="3">CCUG 36916</strain>
    </source>
</reference>
<dbReference type="SUPFAM" id="SSF56281">
    <property type="entry name" value="Metallo-hydrolase/oxidoreductase"/>
    <property type="match status" value="1"/>
</dbReference>
<dbReference type="InterPro" id="IPR052159">
    <property type="entry name" value="Competence_DNA_uptake"/>
</dbReference>
<evidence type="ECO:0000313" key="3">
    <source>
        <dbReference type="Proteomes" id="UP001596237"/>
    </source>
</evidence>
<organism evidence="2 3">
    <name type="scientific">Methylorubrum zatmanii</name>
    <dbReference type="NCBI Taxonomy" id="29429"/>
    <lineage>
        <taxon>Bacteria</taxon>
        <taxon>Pseudomonadati</taxon>
        <taxon>Pseudomonadota</taxon>
        <taxon>Alphaproteobacteria</taxon>
        <taxon>Hyphomicrobiales</taxon>
        <taxon>Methylobacteriaceae</taxon>
        <taxon>Methylorubrum</taxon>
    </lineage>
</organism>
<dbReference type="InterPro" id="IPR036866">
    <property type="entry name" value="RibonucZ/Hydroxyglut_hydro"/>
</dbReference>
<dbReference type="InterPro" id="IPR001279">
    <property type="entry name" value="Metallo-B-lactamas"/>
</dbReference>
<sequence>MKCEIEFMAVGEAAKAGDAIIVRYGEPDAFGLMLVDGGHASTGDRIVSHLRRNFTSRVVLEHVVLTHSDGDHASGLRTVLREIPVRNLWLHVPWLLAEQSRHLFLDKRFSQEGLQNKLMAEYGIVAEILDLAAAAGCKLHYPFAGERIGPFTVLSPSFEAYRYLLPQFDRTPAADQAAIEQAGMWIGKRTVLDRMLEAARAKVQSWTEERWDLERLRDGGLTSASNESSVVLYGSFEKGPVLLTGDAGIRGLTWAANAADALGLPLQSFSFVQIPHHGSRRNVGPTILDRLLGPKRPQGSAPRFSAYVSAPADDADHPRRIVLNAFKRRGGKIIATQGVDRCHNAGFPGRAGYGPSEELPFFTTVEEYT</sequence>
<protein>
    <submittedName>
        <fullName evidence="2">ComEC/Rec2 family competence protein</fullName>
    </submittedName>
</protein>
<dbReference type="PANTHER" id="PTHR30619">
    <property type="entry name" value="DNA INTERNALIZATION/COMPETENCE PROTEIN COMEC/REC2"/>
    <property type="match status" value="1"/>
</dbReference>
<dbReference type="Gene3D" id="3.60.15.10">
    <property type="entry name" value="Ribonuclease Z/Hydroxyacylglutathione hydrolase-like"/>
    <property type="match status" value="1"/>
</dbReference>
<dbReference type="RefSeq" id="WP_192283853.1">
    <property type="nucleotide sequence ID" value="NZ_JBHSTT010000016.1"/>
</dbReference>
<dbReference type="Proteomes" id="UP001596237">
    <property type="component" value="Unassembled WGS sequence"/>
</dbReference>
<gene>
    <name evidence="2" type="ORF">ACFQDP_05030</name>
</gene>
<dbReference type="PANTHER" id="PTHR30619:SF1">
    <property type="entry name" value="RECOMBINATION PROTEIN 2"/>
    <property type="match status" value="1"/>
</dbReference>
<proteinExistence type="predicted"/>
<evidence type="ECO:0000313" key="2">
    <source>
        <dbReference type="EMBL" id="MFC6388716.1"/>
    </source>
</evidence>
<feature type="domain" description="Metallo-beta-lactamase" evidence="1">
    <location>
        <begin position="31"/>
        <end position="91"/>
    </location>
</feature>